<gene>
    <name evidence="1" type="ORF">BV898_04590</name>
</gene>
<dbReference type="EMBL" id="MTYJ01000023">
    <property type="protein sequence ID" value="OQV21381.1"/>
    <property type="molecule type" value="Genomic_DNA"/>
</dbReference>
<comment type="caution">
    <text evidence="1">The sequence shown here is derived from an EMBL/GenBank/DDBJ whole genome shotgun (WGS) entry which is preliminary data.</text>
</comment>
<evidence type="ECO:0000313" key="1">
    <source>
        <dbReference type="EMBL" id="OQV21381.1"/>
    </source>
</evidence>
<reference evidence="2" key="1">
    <citation type="submission" date="2017-01" db="EMBL/GenBank/DDBJ databases">
        <title>Comparative genomics of anhydrobiosis in the tardigrade Hypsibius dujardini.</title>
        <authorList>
            <person name="Yoshida Y."/>
            <person name="Koutsovoulos G."/>
            <person name="Laetsch D."/>
            <person name="Stevens L."/>
            <person name="Kumar S."/>
            <person name="Horikawa D."/>
            <person name="Ishino K."/>
            <person name="Komine S."/>
            <person name="Tomita M."/>
            <person name="Blaxter M."/>
            <person name="Arakawa K."/>
        </authorList>
    </citation>
    <scope>NUCLEOTIDE SEQUENCE [LARGE SCALE GENOMIC DNA]</scope>
    <source>
        <strain evidence="2">Z151</strain>
    </source>
</reference>
<keyword evidence="2" id="KW-1185">Reference proteome</keyword>
<dbReference type="Proteomes" id="UP000192578">
    <property type="component" value="Unassembled WGS sequence"/>
</dbReference>
<dbReference type="AlphaFoldDB" id="A0A1W0X1T4"/>
<organism evidence="1 2">
    <name type="scientific">Hypsibius exemplaris</name>
    <name type="common">Freshwater tardigrade</name>
    <dbReference type="NCBI Taxonomy" id="2072580"/>
    <lineage>
        <taxon>Eukaryota</taxon>
        <taxon>Metazoa</taxon>
        <taxon>Ecdysozoa</taxon>
        <taxon>Tardigrada</taxon>
        <taxon>Eutardigrada</taxon>
        <taxon>Parachela</taxon>
        <taxon>Hypsibioidea</taxon>
        <taxon>Hypsibiidae</taxon>
        <taxon>Hypsibius</taxon>
    </lineage>
</organism>
<accession>A0A1W0X1T4</accession>
<name>A0A1W0X1T4_HYPEX</name>
<sequence>MTGQQYSPLITTLPSFSVAKRFFSMLSPPERLRPMSPARFVAKYSAYLKPATTTTQPTPVVVRDLNNRPTTPAISGGISAHVHAVGSRSSQMQDGLRFYHYRISKLRPKSHTGVTCSNKKTSLARKTTVAEAASPRIKSWITSLWYPAVAQWRTG</sequence>
<protein>
    <submittedName>
        <fullName evidence="1">Uncharacterized protein</fullName>
    </submittedName>
</protein>
<proteinExistence type="predicted"/>
<evidence type="ECO:0000313" key="2">
    <source>
        <dbReference type="Proteomes" id="UP000192578"/>
    </source>
</evidence>